<protein>
    <submittedName>
        <fullName evidence="1">Effector protein OEC81</fullName>
    </submittedName>
</protein>
<gene>
    <name evidence="1" type="primary">OEC81</name>
</gene>
<name>A0A088QD69_9PEZI</name>
<proteinExistence type="evidence at transcript level"/>
<evidence type="ECO:0000313" key="1">
    <source>
        <dbReference type="EMBL" id="AIN81220.1"/>
    </source>
</evidence>
<sequence length="40" mass="4591">MSVLILKFQKLVLNQITQSSPASTQVILLHTYRLRPNLKP</sequence>
<dbReference type="EMBL" id="KM220877">
    <property type="protein sequence ID" value="AIN81220.1"/>
    <property type="molecule type" value="mRNA"/>
</dbReference>
<organism evidence="1">
    <name type="scientific">Golovinomyces orontii</name>
    <dbReference type="NCBI Taxonomy" id="62715"/>
    <lineage>
        <taxon>Eukaryota</taxon>
        <taxon>Fungi</taxon>
        <taxon>Dikarya</taxon>
        <taxon>Ascomycota</taxon>
        <taxon>Pezizomycotina</taxon>
        <taxon>Leotiomycetes</taxon>
        <taxon>Erysiphales</taxon>
        <taxon>Erysiphaceae</taxon>
        <taxon>Golovinomyces</taxon>
    </lineage>
</organism>
<accession>A0A088QD69</accession>
<dbReference type="AlphaFoldDB" id="A0A088QD69"/>
<feature type="non-terminal residue" evidence="1">
    <location>
        <position position="1"/>
    </location>
</feature>
<reference evidence="1" key="1">
    <citation type="journal article" date="2014" name="Cell Host Microbe">
        <title>Convergent targeting of a common host protein-network by pathogen effectors from three kingdoms of life.</title>
        <authorList>
            <person name="Wessling R."/>
            <person name="Epple P.M."/>
            <person name="Altmann S."/>
            <person name="He Y."/>
            <person name="Yang L."/>
            <person name="McDonald N."/>
            <person name="Wiley K."/>
            <person name="Bader K.C."/>
            <person name="Glaesser C."/>
            <person name="Mukhtar M.S."/>
            <person name="Haigis S."/>
            <person name="Ghamsari L."/>
            <person name="Stephens A.E."/>
            <person name="Ecker J.R."/>
            <person name="Vidal M."/>
            <person name="Jones J.D.G."/>
            <person name="Mayer K.F.X."/>
            <person name="Ver Loren van Themaat E."/>
            <person name="Schulze-Lefert P."/>
            <person name="Dangl J.L."/>
            <person name="Panstruga R."/>
            <person name="Braun P."/>
        </authorList>
    </citation>
    <scope>NUCLEOTIDE SEQUENCE</scope>
</reference>